<dbReference type="Gene3D" id="3.40.50.300">
    <property type="entry name" value="P-loop containing nucleotide triphosphate hydrolases"/>
    <property type="match status" value="1"/>
</dbReference>
<dbReference type="InterPro" id="IPR027417">
    <property type="entry name" value="P-loop_NTPase"/>
</dbReference>
<dbReference type="EMBL" id="NHTK01000263">
    <property type="protein sequence ID" value="PPR07936.1"/>
    <property type="molecule type" value="Genomic_DNA"/>
</dbReference>
<dbReference type="InParanoid" id="A0A409YY30"/>
<dbReference type="SUPFAM" id="SSF52540">
    <property type="entry name" value="P-loop containing nucleoside triphosphate hydrolases"/>
    <property type="match status" value="1"/>
</dbReference>
<evidence type="ECO:0000259" key="1">
    <source>
        <dbReference type="Pfam" id="PF03193"/>
    </source>
</evidence>
<dbReference type="Proteomes" id="UP000284842">
    <property type="component" value="Unassembled WGS sequence"/>
</dbReference>
<name>A0A409YY30_9AGAR</name>
<protein>
    <recommendedName>
        <fullName evidence="1">EngC GTPase domain-containing protein</fullName>
    </recommendedName>
</protein>
<dbReference type="GO" id="GO:0005525">
    <property type="term" value="F:GTP binding"/>
    <property type="evidence" value="ECO:0007669"/>
    <property type="project" value="InterPro"/>
</dbReference>
<dbReference type="AlphaFoldDB" id="A0A409YY30"/>
<dbReference type="OrthoDB" id="8954335at2759"/>
<feature type="domain" description="EngC GTPase" evidence="1">
    <location>
        <begin position="103"/>
        <end position="167"/>
    </location>
</feature>
<reference evidence="2 3" key="1">
    <citation type="journal article" date="2018" name="Evol. Lett.">
        <title>Horizontal gene cluster transfer increased hallucinogenic mushroom diversity.</title>
        <authorList>
            <person name="Reynolds H.T."/>
            <person name="Vijayakumar V."/>
            <person name="Gluck-Thaler E."/>
            <person name="Korotkin H.B."/>
            <person name="Matheny P.B."/>
            <person name="Slot J.C."/>
        </authorList>
    </citation>
    <scope>NUCLEOTIDE SEQUENCE [LARGE SCALE GENOMIC DNA]</scope>
    <source>
        <strain evidence="2 3">2629</strain>
    </source>
</reference>
<dbReference type="Pfam" id="PF03193">
    <property type="entry name" value="RsgA_GTPase"/>
    <property type="match status" value="1"/>
</dbReference>
<comment type="caution">
    <text evidence="2">The sequence shown here is derived from an EMBL/GenBank/DDBJ whole genome shotgun (WGS) entry which is preliminary data.</text>
</comment>
<dbReference type="STRING" id="181874.A0A409YY30"/>
<sequence>MRFKLWLRSWFASIFSAHSSRRVKKTVDTERDLSGFNGEAVVEKAVVAPLPVAPPSVETLPVAPPLVETPPIETPPVAPLDISRLKAASVVALSDINGEDDIIIAVMGATGVGKTSFINALAPDEEWLKKGVGHDLSSGTQTVNCIKMKISGTQSHLVLVDTPGFDDPARSNADILTVIGAWLKESYATKKKLNGIVYLHRITDIRFDSGASTTLALFQKICGGDIMGKVCLTTTRWNDVPPQWKHEYEEKEEQLKKGHWAIFLAKKSVTSRFDSSTDETAKDTALKTLKTLVDHAKSRFVAQMQYELVDKKLPVYKTTAGKHAFSFEEKMTAQLFQLSNALSS</sequence>
<dbReference type="CDD" id="cd00882">
    <property type="entry name" value="Ras_like_GTPase"/>
    <property type="match status" value="1"/>
</dbReference>
<dbReference type="GO" id="GO:0003924">
    <property type="term" value="F:GTPase activity"/>
    <property type="evidence" value="ECO:0007669"/>
    <property type="project" value="InterPro"/>
</dbReference>
<organism evidence="2 3">
    <name type="scientific">Panaeolus cyanescens</name>
    <dbReference type="NCBI Taxonomy" id="181874"/>
    <lineage>
        <taxon>Eukaryota</taxon>
        <taxon>Fungi</taxon>
        <taxon>Dikarya</taxon>
        <taxon>Basidiomycota</taxon>
        <taxon>Agaricomycotina</taxon>
        <taxon>Agaricomycetes</taxon>
        <taxon>Agaricomycetidae</taxon>
        <taxon>Agaricales</taxon>
        <taxon>Agaricineae</taxon>
        <taxon>Galeropsidaceae</taxon>
        <taxon>Panaeolus</taxon>
    </lineage>
</organism>
<proteinExistence type="predicted"/>
<accession>A0A409YY30</accession>
<gene>
    <name evidence="2" type="ORF">CVT24_000826</name>
</gene>
<dbReference type="InterPro" id="IPR010914">
    <property type="entry name" value="RsgA_GTPase_dom"/>
</dbReference>
<evidence type="ECO:0000313" key="2">
    <source>
        <dbReference type="EMBL" id="PPR07936.1"/>
    </source>
</evidence>
<evidence type="ECO:0000313" key="3">
    <source>
        <dbReference type="Proteomes" id="UP000284842"/>
    </source>
</evidence>
<keyword evidence="3" id="KW-1185">Reference proteome</keyword>